<evidence type="ECO:0000256" key="1">
    <source>
        <dbReference type="ARBA" id="ARBA00000966"/>
    </source>
</evidence>
<gene>
    <name evidence="13" type="ORF">SAMN04487772_107119</name>
</gene>
<evidence type="ECO:0000256" key="8">
    <source>
        <dbReference type="ARBA" id="ARBA00023326"/>
    </source>
</evidence>
<keyword evidence="8" id="KW-0624">Polysaccharide degradation</keyword>
<evidence type="ECO:0000259" key="12">
    <source>
        <dbReference type="Pfam" id="PF18259"/>
    </source>
</evidence>
<keyword evidence="14" id="KW-1185">Reference proteome</keyword>
<comment type="catalytic activity">
    <reaction evidence="1">
        <text>Endohydrolysis of (1-&gt;4)-beta-D-glucosidic linkages in cellulose, lichenin and cereal beta-D-glucans.</text>
        <dbReference type="EC" id="3.2.1.4"/>
    </reaction>
</comment>
<dbReference type="Pfam" id="PF18259">
    <property type="entry name" value="CBM65_1"/>
    <property type="match status" value="1"/>
</dbReference>
<dbReference type="PANTHER" id="PTHR31297:SF41">
    <property type="entry name" value="ENDOGLUCANASE, PUTATIVE (AFU_ORTHOLOGUE AFUA_5G01830)-RELATED"/>
    <property type="match status" value="1"/>
</dbReference>
<dbReference type="InterPro" id="IPR040877">
    <property type="entry name" value="CBM65_1"/>
</dbReference>
<evidence type="ECO:0000256" key="9">
    <source>
        <dbReference type="SAM" id="MobiDB-lite"/>
    </source>
</evidence>
<keyword evidence="10" id="KW-0732">Signal</keyword>
<dbReference type="GO" id="GO:0008422">
    <property type="term" value="F:beta-glucosidase activity"/>
    <property type="evidence" value="ECO:0007669"/>
    <property type="project" value="TreeGrafter"/>
</dbReference>
<dbReference type="GO" id="GO:0009986">
    <property type="term" value="C:cell surface"/>
    <property type="evidence" value="ECO:0007669"/>
    <property type="project" value="TreeGrafter"/>
</dbReference>
<organism evidence="13 14">
    <name type="scientific">[Clostridium] polysaccharolyticum</name>
    <dbReference type="NCBI Taxonomy" id="29364"/>
    <lineage>
        <taxon>Bacteria</taxon>
        <taxon>Bacillati</taxon>
        <taxon>Bacillota</taxon>
        <taxon>Clostridia</taxon>
        <taxon>Lachnospirales</taxon>
        <taxon>Lachnospiraceae</taxon>
    </lineage>
</organism>
<evidence type="ECO:0000256" key="3">
    <source>
        <dbReference type="ARBA" id="ARBA00012601"/>
    </source>
</evidence>
<dbReference type="GO" id="GO:0005576">
    <property type="term" value="C:extracellular region"/>
    <property type="evidence" value="ECO:0007669"/>
    <property type="project" value="TreeGrafter"/>
</dbReference>
<name>A0A1I0BHC4_9FIRM</name>
<evidence type="ECO:0000313" key="14">
    <source>
        <dbReference type="Proteomes" id="UP000199800"/>
    </source>
</evidence>
<keyword evidence="6" id="KW-0119">Carbohydrate metabolism</keyword>
<dbReference type="PANTHER" id="PTHR31297">
    <property type="entry name" value="GLUCAN ENDO-1,6-BETA-GLUCOSIDASE B"/>
    <property type="match status" value="1"/>
</dbReference>
<dbReference type="Gene3D" id="2.60.120.1070">
    <property type="match status" value="1"/>
</dbReference>
<dbReference type="RefSeq" id="WP_092477462.1">
    <property type="nucleotide sequence ID" value="NZ_FOHN01000007.1"/>
</dbReference>
<feature type="domain" description="Glycoside hydrolase family 5" evidence="11">
    <location>
        <begin position="196"/>
        <end position="479"/>
    </location>
</feature>
<dbReference type="GO" id="GO:0030248">
    <property type="term" value="F:cellulose binding"/>
    <property type="evidence" value="ECO:0007669"/>
    <property type="project" value="InterPro"/>
</dbReference>
<feature type="chain" id="PRO_5011652067" description="cellulase" evidence="10">
    <location>
        <begin position="36"/>
        <end position="733"/>
    </location>
</feature>
<dbReference type="Gene3D" id="2.60.40.710">
    <property type="entry name" value="Endoglucanase-like"/>
    <property type="match status" value="1"/>
</dbReference>
<dbReference type="SUPFAM" id="SSF51445">
    <property type="entry name" value="(Trans)glycosidases"/>
    <property type="match status" value="1"/>
</dbReference>
<feature type="compositionally biased region" description="Polar residues" evidence="9">
    <location>
        <begin position="529"/>
        <end position="541"/>
    </location>
</feature>
<keyword evidence="5" id="KW-0136">Cellulose degradation</keyword>
<feature type="region of interest" description="Disordered" evidence="9">
    <location>
        <begin position="522"/>
        <end position="603"/>
    </location>
</feature>
<dbReference type="AlphaFoldDB" id="A0A1I0BHC4"/>
<protein>
    <recommendedName>
        <fullName evidence="3">cellulase</fullName>
        <ecNumber evidence="3">3.2.1.4</ecNumber>
    </recommendedName>
</protein>
<dbReference type="OrthoDB" id="9800955at2"/>
<dbReference type="GO" id="GO:0008810">
    <property type="term" value="F:cellulase activity"/>
    <property type="evidence" value="ECO:0007669"/>
    <property type="project" value="UniProtKB-EC"/>
</dbReference>
<evidence type="ECO:0000256" key="6">
    <source>
        <dbReference type="ARBA" id="ARBA00023277"/>
    </source>
</evidence>
<dbReference type="STRING" id="29364.SAMN04487772_107119"/>
<reference evidence="13 14" key="1">
    <citation type="submission" date="2016-10" db="EMBL/GenBank/DDBJ databases">
        <authorList>
            <person name="de Groot N.N."/>
        </authorList>
    </citation>
    <scope>NUCLEOTIDE SEQUENCE [LARGE SCALE GENOMIC DNA]</scope>
    <source>
        <strain evidence="13 14">DSM 1801</strain>
    </source>
</reference>
<dbReference type="GO" id="GO:0030245">
    <property type="term" value="P:cellulose catabolic process"/>
    <property type="evidence" value="ECO:0007669"/>
    <property type="project" value="UniProtKB-KW"/>
</dbReference>
<feature type="domain" description="Carbohydrate binding module 65" evidence="12">
    <location>
        <begin position="43"/>
        <end position="146"/>
    </location>
</feature>
<dbReference type="InterPro" id="IPR017853">
    <property type="entry name" value="GH"/>
</dbReference>
<evidence type="ECO:0000256" key="4">
    <source>
        <dbReference type="ARBA" id="ARBA00022801"/>
    </source>
</evidence>
<keyword evidence="4" id="KW-0378">Hydrolase</keyword>
<dbReference type="InterPro" id="IPR008965">
    <property type="entry name" value="CBM2/CBM3_carb-bd_dom_sf"/>
</dbReference>
<dbReference type="Proteomes" id="UP000199800">
    <property type="component" value="Unassembled WGS sequence"/>
</dbReference>
<proteinExistence type="inferred from homology"/>
<evidence type="ECO:0000256" key="2">
    <source>
        <dbReference type="ARBA" id="ARBA00005641"/>
    </source>
</evidence>
<comment type="similarity">
    <text evidence="2">Belongs to the glycosyl hydrolase 5 (cellulase A) family.</text>
</comment>
<accession>A0A1I0BHC4</accession>
<dbReference type="EMBL" id="FOHN01000007">
    <property type="protein sequence ID" value="SET05926.1"/>
    <property type="molecule type" value="Genomic_DNA"/>
</dbReference>
<dbReference type="SUPFAM" id="SSF49384">
    <property type="entry name" value="Carbohydrate-binding domain"/>
    <property type="match status" value="1"/>
</dbReference>
<evidence type="ECO:0000313" key="13">
    <source>
        <dbReference type="EMBL" id="SET05926.1"/>
    </source>
</evidence>
<dbReference type="InterPro" id="IPR036966">
    <property type="entry name" value="CBM3_sf"/>
</dbReference>
<evidence type="ECO:0000259" key="11">
    <source>
        <dbReference type="Pfam" id="PF00150"/>
    </source>
</evidence>
<dbReference type="InterPro" id="IPR050386">
    <property type="entry name" value="Glycosyl_hydrolase_5"/>
</dbReference>
<dbReference type="InterPro" id="IPR001547">
    <property type="entry name" value="Glyco_hydro_5"/>
</dbReference>
<keyword evidence="7" id="KW-0326">Glycosidase</keyword>
<dbReference type="Pfam" id="PF00150">
    <property type="entry name" value="Cellulase"/>
    <property type="match status" value="1"/>
</dbReference>
<evidence type="ECO:0000256" key="7">
    <source>
        <dbReference type="ARBA" id="ARBA00023295"/>
    </source>
</evidence>
<sequence>MKGNTFKKANALVLTFVLTLVLFASNLAISVKAAAADNVIWTGSANQIGDWTSWSAALTLESFDGKSIFATPSDICVKYESNNAPVLVLQSYPADNWWTQVNATYSVNGVAHFAYKTLKETLDYDPSLITRALVYPNGSDITVKEVFSCPAEDLDNPVIPYEGLAGTIVKDMKAGWNLGNSLDSYGDWVYETKEGTPNDFETAWANPTITKELIQQVKEQGFNAIRLPVTWRQFIDDNNGYKVDDAWMDRVEEVTNWILDEGMYCILNVHHDTGTEGWLQATTKNFAAQNKKFEALWKQIATRFNKYDNKLLFEGFNEMLDGYNWSYPGADAGTAINKYNQLFVDTVRATGGNNATRCLVVNTYAACTDAGAIADFIVPTDTAENSLIVEIHYYQPYFYCAKYSEKDQTTVTEWQSGGGKSIVDGTFYSLYKNFTAKGIPVIVGEIAAAAKKNVEDRADYIAYVAQLTDKLGMKIFWWDEGGYFEKDDTLQAHIGMGIINRHTGEIVYPEIFDAIMKNTTRVPAGDITPSETPEPSKTAAPSKTPEPSEAVVPSETPEPSEAVVPSKTPEPSEAVVPSETPEPSEAVVPSKTPEPSKSAADGIVPDITVTSNIAGTIGQNYVIKAPAGKSMDLEKVRIRFNYTKSNKAEQMFSCDCAGISLPAAPYYVDYSSNVKAAFGDGYVDITFAKTMDLANGTLNLQTRMNNSDWSAYSNLVAGSYEIYYDNALVKTIE</sequence>
<evidence type="ECO:0000256" key="5">
    <source>
        <dbReference type="ARBA" id="ARBA00023001"/>
    </source>
</evidence>
<dbReference type="Gene3D" id="3.20.20.80">
    <property type="entry name" value="Glycosidases"/>
    <property type="match status" value="1"/>
</dbReference>
<dbReference type="EC" id="3.2.1.4" evidence="3"/>
<evidence type="ECO:0000256" key="10">
    <source>
        <dbReference type="SAM" id="SignalP"/>
    </source>
</evidence>
<feature type="signal peptide" evidence="10">
    <location>
        <begin position="1"/>
        <end position="35"/>
    </location>
</feature>